<dbReference type="GO" id="GO:0006614">
    <property type="term" value="P:SRP-dependent cotranslational protein targeting to membrane"/>
    <property type="evidence" value="ECO:0007669"/>
    <property type="project" value="InterPro"/>
</dbReference>
<dbReference type="GO" id="GO:0005737">
    <property type="term" value="C:cytoplasm"/>
    <property type="evidence" value="ECO:0007669"/>
    <property type="project" value="UniProtKB-ARBA"/>
</dbReference>
<keyword evidence="7" id="KW-0342">GTP-binding</keyword>
<keyword evidence="5" id="KW-0547">Nucleotide-binding</keyword>
<keyword evidence="3" id="KW-1003">Cell membrane</keyword>
<dbReference type="InterPro" id="IPR004390">
    <property type="entry name" value="SR_rcpt_FtsY"/>
</dbReference>
<evidence type="ECO:0000256" key="8">
    <source>
        <dbReference type="ARBA" id="ARBA00023136"/>
    </source>
</evidence>
<dbReference type="NCBIfam" id="TIGR00064">
    <property type="entry name" value="ftsY"/>
    <property type="match status" value="1"/>
</dbReference>
<feature type="domain" description="SRP54-type proteins GTP-binding" evidence="10">
    <location>
        <begin position="269"/>
        <end position="282"/>
    </location>
</feature>
<gene>
    <name evidence="11" type="ORF">METZ01_LOCUS89511</name>
</gene>
<dbReference type="SUPFAM" id="SSF52540">
    <property type="entry name" value="P-loop containing nucleoside triphosphate hydrolases"/>
    <property type="match status" value="1"/>
</dbReference>
<evidence type="ECO:0000256" key="6">
    <source>
        <dbReference type="ARBA" id="ARBA00022801"/>
    </source>
</evidence>
<evidence type="ECO:0000256" key="1">
    <source>
        <dbReference type="ARBA" id="ARBA00004413"/>
    </source>
</evidence>
<dbReference type="CDD" id="cd17874">
    <property type="entry name" value="FtsY"/>
    <property type="match status" value="1"/>
</dbReference>
<dbReference type="SUPFAM" id="SSF47364">
    <property type="entry name" value="Domain of the SRP/SRP receptor G-proteins"/>
    <property type="match status" value="1"/>
</dbReference>
<dbReference type="InterPro" id="IPR003593">
    <property type="entry name" value="AAA+_ATPase"/>
</dbReference>
<dbReference type="PANTHER" id="PTHR43134:SF1">
    <property type="entry name" value="SIGNAL RECOGNITION PARTICLE RECEPTOR SUBUNIT ALPHA"/>
    <property type="match status" value="1"/>
</dbReference>
<dbReference type="InterPro" id="IPR027417">
    <property type="entry name" value="P-loop_NTPase"/>
</dbReference>
<proteinExistence type="inferred from homology"/>
<evidence type="ECO:0000256" key="5">
    <source>
        <dbReference type="ARBA" id="ARBA00022741"/>
    </source>
</evidence>
<dbReference type="EMBL" id="UINC01008133">
    <property type="protein sequence ID" value="SVA36657.1"/>
    <property type="molecule type" value="Genomic_DNA"/>
</dbReference>
<dbReference type="Pfam" id="PF02881">
    <property type="entry name" value="SRP54_N"/>
    <property type="match status" value="1"/>
</dbReference>
<dbReference type="GO" id="GO:0005525">
    <property type="term" value="F:GTP binding"/>
    <property type="evidence" value="ECO:0007669"/>
    <property type="project" value="UniProtKB-KW"/>
</dbReference>
<dbReference type="Pfam" id="PF00448">
    <property type="entry name" value="SRP54"/>
    <property type="match status" value="1"/>
</dbReference>
<dbReference type="PROSITE" id="PS00300">
    <property type="entry name" value="SRP54"/>
    <property type="match status" value="1"/>
</dbReference>
<comment type="subcellular location">
    <subcellularLocation>
        <location evidence="1">Cell membrane</location>
        <topology evidence="1">Peripheral membrane protein</topology>
        <orientation evidence="1">Cytoplasmic side</orientation>
    </subcellularLocation>
</comment>
<evidence type="ECO:0000259" key="10">
    <source>
        <dbReference type="PROSITE" id="PS00300"/>
    </source>
</evidence>
<keyword evidence="8" id="KW-0472">Membrane</keyword>
<dbReference type="GO" id="GO:0005886">
    <property type="term" value="C:plasma membrane"/>
    <property type="evidence" value="ECO:0007669"/>
    <property type="project" value="UniProtKB-SubCell"/>
</dbReference>
<dbReference type="GO" id="GO:0003924">
    <property type="term" value="F:GTPase activity"/>
    <property type="evidence" value="ECO:0007669"/>
    <property type="project" value="TreeGrafter"/>
</dbReference>
<dbReference type="Gene3D" id="1.20.120.140">
    <property type="entry name" value="Signal recognition particle SRP54, nucleotide-binding domain"/>
    <property type="match status" value="1"/>
</dbReference>
<keyword evidence="9" id="KW-0675">Receptor</keyword>
<keyword evidence="4" id="KW-0963">Cytoplasm</keyword>
<protein>
    <recommendedName>
        <fullName evidence="10">SRP54-type proteins GTP-binding domain-containing protein</fullName>
    </recommendedName>
</protein>
<organism evidence="11">
    <name type="scientific">marine metagenome</name>
    <dbReference type="NCBI Taxonomy" id="408172"/>
    <lineage>
        <taxon>unclassified sequences</taxon>
        <taxon>metagenomes</taxon>
        <taxon>ecological metagenomes</taxon>
    </lineage>
</organism>
<dbReference type="InterPro" id="IPR042101">
    <property type="entry name" value="SRP54_N_sf"/>
</dbReference>
<evidence type="ECO:0000256" key="3">
    <source>
        <dbReference type="ARBA" id="ARBA00022475"/>
    </source>
</evidence>
<keyword evidence="6" id="KW-0378">Hydrolase</keyword>
<dbReference type="SMART" id="SM00962">
    <property type="entry name" value="SRP54"/>
    <property type="match status" value="1"/>
</dbReference>
<dbReference type="InterPro" id="IPR000897">
    <property type="entry name" value="SRP54_GTPase_dom"/>
</dbReference>
<dbReference type="PANTHER" id="PTHR43134">
    <property type="entry name" value="SIGNAL RECOGNITION PARTICLE RECEPTOR SUBUNIT ALPHA"/>
    <property type="match status" value="1"/>
</dbReference>
<evidence type="ECO:0000256" key="9">
    <source>
        <dbReference type="ARBA" id="ARBA00023170"/>
    </source>
</evidence>
<dbReference type="GO" id="GO:0005047">
    <property type="term" value="F:signal recognition particle binding"/>
    <property type="evidence" value="ECO:0007669"/>
    <property type="project" value="TreeGrafter"/>
</dbReference>
<evidence type="ECO:0000256" key="7">
    <source>
        <dbReference type="ARBA" id="ARBA00023134"/>
    </source>
</evidence>
<dbReference type="InterPro" id="IPR013822">
    <property type="entry name" value="Signal_recog_particl_SRP54_hlx"/>
</dbReference>
<evidence type="ECO:0000313" key="11">
    <source>
        <dbReference type="EMBL" id="SVA36657.1"/>
    </source>
</evidence>
<accession>A0A381VAE2</accession>
<dbReference type="AlphaFoldDB" id="A0A381VAE2"/>
<dbReference type="SMART" id="SM00382">
    <property type="entry name" value="AAA"/>
    <property type="match status" value="1"/>
</dbReference>
<evidence type="ECO:0000256" key="4">
    <source>
        <dbReference type="ARBA" id="ARBA00022490"/>
    </source>
</evidence>
<dbReference type="Gene3D" id="3.40.50.300">
    <property type="entry name" value="P-loop containing nucleotide triphosphate hydrolases"/>
    <property type="match status" value="1"/>
</dbReference>
<dbReference type="FunFam" id="3.40.50.300:FF:000053">
    <property type="entry name" value="Signal recognition particle receptor FtsY"/>
    <property type="match status" value="1"/>
</dbReference>
<evidence type="ECO:0000256" key="2">
    <source>
        <dbReference type="ARBA" id="ARBA00008531"/>
    </source>
</evidence>
<name>A0A381VAE2_9ZZZZ</name>
<dbReference type="HAMAP" id="MF_00920">
    <property type="entry name" value="FtsY"/>
    <property type="match status" value="1"/>
</dbReference>
<reference evidence="11" key="1">
    <citation type="submission" date="2018-05" db="EMBL/GenBank/DDBJ databases">
        <authorList>
            <person name="Lanie J.A."/>
            <person name="Ng W.-L."/>
            <person name="Kazmierczak K.M."/>
            <person name="Andrzejewski T.M."/>
            <person name="Davidsen T.M."/>
            <person name="Wayne K.J."/>
            <person name="Tettelin H."/>
            <person name="Glass J.I."/>
            <person name="Rusch D."/>
            <person name="Podicherti R."/>
            <person name="Tsui H.-C.T."/>
            <person name="Winkler M.E."/>
        </authorList>
    </citation>
    <scope>NUCLEOTIDE SEQUENCE</scope>
</reference>
<dbReference type="SMART" id="SM00963">
    <property type="entry name" value="SRP54_N"/>
    <property type="match status" value="1"/>
</dbReference>
<sequence length="298" mass="31559">MGSILGRSLVRTRESLRGVLRRITSSQRPDEETLEALEEALILADVGPTAALRLVENLRRTPVGGESPHERLRKAMLEILTGSSSALSTLSEDRPHVVLLVGVNGSGKTTSAAKLAARYVAQGHSVILGAADTFRAAAVEQLEVWGERLNIEVIAHKPGGDPAAVVYDTCAAGRSRGVDIVLIDTAGRLHTKDNLMAELSKIHKTAGKVIEGAPNEVWLVLDATTGQNGLRQAEDFLRHVGVTGLILAKLDGSAKGGVVLSIAETLDLPIRFVGTGEEIDSLAPFDAEAYVNGLMGQD</sequence>
<comment type="similarity">
    <text evidence="2">Belongs to the GTP-binding SRP family.</text>
</comment>
<dbReference type="InterPro" id="IPR036225">
    <property type="entry name" value="SRP/SRP_N"/>
</dbReference>